<dbReference type="PROSITE" id="PS51257">
    <property type="entry name" value="PROKAR_LIPOPROTEIN"/>
    <property type="match status" value="1"/>
</dbReference>
<evidence type="ECO:0000313" key="4">
    <source>
        <dbReference type="Proteomes" id="UP000070319"/>
    </source>
</evidence>
<accession>A0A139L4K4</accession>
<name>A0A139L4K4_9BACE</name>
<dbReference type="EMBL" id="LTDF01000125">
    <property type="protein sequence ID" value="KXT46362.1"/>
    <property type="molecule type" value="Genomic_DNA"/>
</dbReference>
<dbReference type="PANTHER" id="PTHR39201">
    <property type="entry name" value="EXPORTED PROTEIN-RELATED"/>
    <property type="match status" value="1"/>
</dbReference>
<feature type="chain" id="PRO_5007487181" evidence="1">
    <location>
        <begin position="33"/>
        <end position="198"/>
    </location>
</feature>
<proteinExistence type="predicted"/>
<dbReference type="GO" id="GO:0010181">
    <property type="term" value="F:FMN binding"/>
    <property type="evidence" value="ECO:0007669"/>
    <property type="project" value="InterPro"/>
</dbReference>
<dbReference type="Pfam" id="PF12682">
    <property type="entry name" value="Flavodoxin_4"/>
    <property type="match status" value="1"/>
</dbReference>
<reference evidence="3 4" key="1">
    <citation type="submission" date="2016-02" db="EMBL/GenBank/DDBJ databases">
        <authorList>
            <person name="Wen L."/>
            <person name="He K."/>
            <person name="Yang H."/>
        </authorList>
    </citation>
    <scope>NUCLEOTIDE SEQUENCE [LARGE SCALE GENOMIC DNA]</scope>
    <source>
        <strain evidence="3 4">KLE1704</strain>
    </source>
</reference>
<evidence type="ECO:0000256" key="1">
    <source>
        <dbReference type="SAM" id="SignalP"/>
    </source>
</evidence>
<protein>
    <submittedName>
        <fullName evidence="3">Flavodoxin</fullName>
    </submittedName>
</protein>
<dbReference type="SUPFAM" id="SSF52218">
    <property type="entry name" value="Flavoproteins"/>
    <property type="match status" value="1"/>
</dbReference>
<dbReference type="PROSITE" id="PS50902">
    <property type="entry name" value="FLAVODOXIN_LIKE"/>
    <property type="match status" value="1"/>
</dbReference>
<dbReference type="InterPro" id="IPR029039">
    <property type="entry name" value="Flavoprotein-like_sf"/>
</dbReference>
<feature type="signal peptide" evidence="1">
    <location>
        <begin position="1"/>
        <end position="32"/>
    </location>
</feature>
<dbReference type="NCBIfam" id="NF005501">
    <property type="entry name" value="PRK07116.1"/>
    <property type="match status" value="1"/>
</dbReference>
<dbReference type="AlphaFoldDB" id="A0A139L4K4"/>
<organism evidence="3">
    <name type="scientific">Bacteroides intestinalis</name>
    <dbReference type="NCBI Taxonomy" id="329854"/>
    <lineage>
        <taxon>Bacteria</taxon>
        <taxon>Pseudomonadati</taxon>
        <taxon>Bacteroidota</taxon>
        <taxon>Bacteroidia</taxon>
        <taxon>Bacteroidales</taxon>
        <taxon>Bacteroidaceae</taxon>
        <taxon>Bacteroides</taxon>
    </lineage>
</organism>
<evidence type="ECO:0000259" key="2">
    <source>
        <dbReference type="PROSITE" id="PS50902"/>
    </source>
</evidence>
<feature type="domain" description="Flavodoxin-like" evidence="2">
    <location>
        <begin position="45"/>
        <end position="198"/>
    </location>
</feature>
<dbReference type="InterPro" id="IPR008254">
    <property type="entry name" value="Flavodoxin/NO_synth"/>
</dbReference>
<dbReference type="PANTHER" id="PTHR39201:SF1">
    <property type="entry name" value="FLAVODOXIN-LIKE DOMAIN-CONTAINING PROTEIN"/>
    <property type="match status" value="1"/>
</dbReference>
<sequence length="198" mass="22145">MVKTGNIQKQSIMKQIILIIMSLLTFSCSSRAQKQVMDTQSGKKILVAYFSCTGTTEKVAVAIAKETGGTLYRITPATDYTSADLDWNDKSSRSSVEMADEKSRPALGGEVLNPKDYDVVFLGYPIWWDLCPRPVNTFLEKYDFSDKTVIPFATSGSSSIDNSVQQFRKLYPEIEWEKGRLCNGNTKQAGDWANQVIE</sequence>
<evidence type="ECO:0000313" key="3">
    <source>
        <dbReference type="EMBL" id="KXT46362.1"/>
    </source>
</evidence>
<keyword evidence="1" id="KW-0732">Signal</keyword>
<dbReference type="PATRIC" id="fig|329854.7.peg.3230"/>
<comment type="caution">
    <text evidence="3">The sequence shown here is derived from an EMBL/GenBank/DDBJ whole genome shotgun (WGS) entry which is preliminary data.</text>
</comment>
<gene>
    <name evidence="3" type="ORF">HMPREF2531_03162</name>
</gene>
<dbReference type="Proteomes" id="UP000070319">
    <property type="component" value="Unassembled WGS sequence"/>
</dbReference>
<dbReference type="Gene3D" id="3.40.50.360">
    <property type="match status" value="1"/>
</dbReference>